<keyword evidence="2" id="KW-1185">Reference proteome</keyword>
<dbReference type="NCBIfam" id="TIGR04282">
    <property type="entry name" value="glyco_like_cofC"/>
    <property type="match status" value="1"/>
</dbReference>
<dbReference type="SUPFAM" id="SSF53448">
    <property type="entry name" value="Nucleotide-diphospho-sugar transferases"/>
    <property type="match status" value="1"/>
</dbReference>
<protein>
    <submittedName>
        <fullName evidence="1">TIGR04282 family arsenosugar biosynthesis glycosyltransferase</fullName>
    </submittedName>
</protein>
<dbReference type="RefSeq" id="WP_187010219.1">
    <property type="nucleotide sequence ID" value="NZ_JACRUI010000003.1"/>
</dbReference>
<sequence>MNKNLILIFTRNPELGKVKTRLAATIGNENALEIYIQLLEHTKKVALETPYDKQVLYSEEINTNDMWEANYFQKKLQVGVDLGERMYNAFQGGFIDGYEKIVIIGSDLIALESSDISSAISNLDDNDIVIGPAEDGGYYLLGMKKVPENIFSNKEWGTDTVLKDTLVDLASLKYLLLEEKNDIDTFEDIKNIPFFNKYTI</sequence>
<dbReference type="InterPro" id="IPR018641">
    <property type="entry name" value="Trfase_1_rSAM/seldom-assoc"/>
</dbReference>
<reference evidence="1 2" key="1">
    <citation type="submission" date="2020-08" db="EMBL/GenBank/DDBJ databases">
        <title>Description of novel Flavobacterium F-380 isolate.</title>
        <authorList>
            <person name="Saticioglu I.B."/>
            <person name="Duman M."/>
            <person name="Altun S."/>
        </authorList>
    </citation>
    <scope>NUCLEOTIDE SEQUENCE [LARGE SCALE GENOMIC DNA]</scope>
    <source>
        <strain evidence="1 2">F-380</strain>
    </source>
</reference>
<organism evidence="1 2">
    <name type="scientific">Flavobacterium kayseriense</name>
    <dbReference type="NCBI Taxonomy" id="2764714"/>
    <lineage>
        <taxon>Bacteria</taxon>
        <taxon>Pseudomonadati</taxon>
        <taxon>Bacteroidota</taxon>
        <taxon>Flavobacteriia</taxon>
        <taxon>Flavobacteriales</taxon>
        <taxon>Flavobacteriaceae</taxon>
        <taxon>Flavobacterium</taxon>
    </lineage>
</organism>
<dbReference type="Pfam" id="PF09837">
    <property type="entry name" value="DUF2064"/>
    <property type="match status" value="1"/>
</dbReference>
<dbReference type="PANTHER" id="PTHR36529:SF1">
    <property type="entry name" value="GLYCOSYLTRANSFERASE"/>
    <property type="match status" value="1"/>
</dbReference>
<dbReference type="Proteomes" id="UP000629963">
    <property type="component" value="Unassembled WGS sequence"/>
</dbReference>
<evidence type="ECO:0000313" key="1">
    <source>
        <dbReference type="EMBL" id="MBC5841639.1"/>
    </source>
</evidence>
<dbReference type="EMBL" id="JACRUJ010000003">
    <property type="protein sequence ID" value="MBC5841639.1"/>
    <property type="molecule type" value="Genomic_DNA"/>
</dbReference>
<dbReference type="Gene3D" id="3.90.550.10">
    <property type="entry name" value="Spore Coat Polysaccharide Biosynthesis Protein SpsA, Chain A"/>
    <property type="match status" value="1"/>
</dbReference>
<dbReference type="InterPro" id="IPR029044">
    <property type="entry name" value="Nucleotide-diphossugar_trans"/>
</dbReference>
<gene>
    <name evidence="1" type="ORF">H8R23_09485</name>
</gene>
<evidence type="ECO:0000313" key="2">
    <source>
        <dbReference type="Proteomes" id="UP000629963"/>
    </source>
</evidence>
<accession>A0ABR7J7Y2</accession>
<proteinExistence type="predicted"/>
<comment type="caution">
    <text evidence="1">The sequence shown here is derived from an EMBL/GenBank/DDBJ whole genome shotgun (WGS) entry which is preliminary data.</text>
</comment>
<dbReference type="PANTHER" id="PTHR36529">
    <property type="entry name" value="SLL1095 PROTEIN"/>
    <property type="match status" value="1"/>
</dbReference>
<name>A0ABR7J7Y2_9FLAO</name>